<feature type="domain" description="DUF5777" evidence="2">
    <location>
        <begin position="43"/>
        <end position="296"/>
    </location>
</feature>
<dbReference type="InterPro" id="IPR045916">
    <property type="entry name" value="DUF5777"/>
</dbReference>
<protein>
    <submittedName>
        <fullName evidence="3">DUF5777 family beta-barrel protein</fullName>
    </submittedName>
</protein>
<evidence type="ECO:0000259" key="2">
    <source>
        <dbReference type="Pfam" id="PF19089"/>
    </source>
</evidence>
<evidence type="ECO:0000256" key="1">
    <source>
        <dbReference type="SAM" id="SignalP"/>
    </source>
</evidence>
<dbReference type="RefSeq" id="WP_380743059.1">
    <property type="nucleotide sequence ID" value="NZ_JBHTLI010000001.1"/>
</dbReference>
<accession>A0ABW3NP36</accession>
<comment type="caution">
    <text evidence="3">The sequence shown here is derived from an EMBL/GenBank/DDBJ whole genome shotgun (WGS) entry which is preliminary data.</text>
</comment>
<feature type="chain" id="PRO_5046951343" evidence="1">
    <location>
        <begin position="21"/>
        <end position="309"/>
    </location>
</feature>
<dbReference type="Pfam" id="PF19089">
    <property type="entry name" value="DUF5777"/>
    <property type="match status" value="1"/>
</dbReference>
<dbReference type="EMBL" id="JBHTLI010000001">
    <property type="protein sequence ID" value="MFD1094852.1"/>
    <property type="molecule type" value="Genomic_DNA"/>
</dbReference>
<proteinExistence type="predicted"/>
<organism evidence="3 4">
    <name type="scientific">Salegentibacter chungangensis</name>
    <dbReference type="NCBI Taxonomy" id="1335724"/>
    <lineage>
        <taxon>Bacteria</taxon>
        <taxon>Pseudomonadati</taxon>
        <taxon>Bacteroidota</taxon>
        <taxon>Flavobacteriia</taxon>
        <taxon>Flavobacteriales</taxon>
        <taxon>Flavobacteriaceae</taxon>
        <taxon>Salegentibacter</taxon>
    </lineage>
</organism>
<name>A0ABW3NP36_9FLAO</name>
<evidence type="ECO:0000313" key="3">
    <source>
        <dbReference type="EMBL" id="MFD1094852.1"/>
    </source>
</evidence>
<dbReference type="Proteomes" id="UP001597131">
    <property type="component" value="Unassembled WGS sequence"/>
</dbReference>
<keyword evidence="1" id="KW-0732">Signal</keyword>
<reference evidence="4" key="1">
    <citation type="journal article" date="2019" name="Int. J. Syst. Evol. Microbiol.">
        <title>The Global Catalogue of Microorganisms (GCM) 10K type strain sequencing project: providing services to taxonomists for standard genome sequencing and annotation.</title>
        <authorList>
            <consortium name="The Broad Institute Genomics Platform"/>
            <consortium name="The Broad Institute Genome Sequencing Center for Infectious Disease"/>
            <person name="Wu L."/>
            <person name="Ma J."/>
        </authorList>
    </citation>
    <scope>NUCLEOTIDE SEQUENCE [LARGE SCALE GENOMIC DNA]</scope>
    <source>
        <strain evidence="4">CCUG 64793</strain>
    </source>
</reference>
<sequence length="309" mass="34906">MRKPLLFCLTVIFLSSSLLAQDIDSIMQGLDNQTENRSIIATFKSPKLVLLQTNETQKKNDLAFWVGHRFGDIGGEFGSSHTLYGLDVATDLYLGFDYGITDELTVGIGRSKFNESYNALVKYRLLQQQEDQMPVAVTLFGQSSWITREPFSNNEFESEGDRISHFFQAIIARKFSPGFSFMISPGFLFRPEAQVTDPEDSDNLFVVGLGGRLKITKRFSLIADYTIVNGLSRPDDLQTEYHNPLGIGLEIETGGHVFSLNFQNSRYITANNFIPNTQKSWDDGGVRFGFAISRNFYLGPKREQIQEEN</sequence>
<keyword evidence="4" id="KW-1185">Reference proteome</keyword>
<gene>
    <name evidence="3" type="ORF">ACFQ3Q_03745</name>
</gene>
<evidence type="ECO:0000313" key="4">
    <source>
        <dbReference type="Proteomes" id="UP001597131"/>
    </source>
</evidence>
<feature type="signal peptide" evidence="1">
    <location>
        <begin position="1"/>
        <end position="20"/>
    </location>
</feature>